<keyword evidence="4 5" id="KW-0720">Serine protease</keyword>
<evidence type="ECO:0000313" key="10">
    <source>
        <dbReference type="EMBL" id="KAE9984651.1"/>
    </source>
</evidence>
<dbReference type="OrthoDB" id="206201at2759"/>
<protein>
    <recommendedName>
        <fullName evidence="8">Peptidase S8/S53 domain-containing protein</fullName>
    </recommendedName>
</protein>
<dbReference type="EMBL" id="WNWQ01000181">
    <property type="protein sequence ID" value="KAE9975313.1"/>
    <property type="molecule type" value="Genomic_DNA"/>
</dbReference>
<dbReference type="AlphaFoldDB" id="A0A8H3UTD2"/>
<proteinExistence type="inferred from homology"/>
<dbReference type="SUPFAM" id="SSF52743">
    <property type="entry name" value="Subtilisin-like"/>
    <property type="match status" value="1"/>
</dbReference>
<feature type="domain" description="Peptidase S8/S53" evidence="8">
    <location>
        <begin position="141"/>
        <end position="384"/>
    </location>
</feature>
<evidence type="ECO:0000256" key="1">
    <source>
        <dbReference type="ARBA" id="ARBA00011073"/>
    </source>
</evidence>
<comment type="similarity">
    <text evidence="1 5 6">Belongs to the peptidase S8 family.</text>
</comment>
<comment type="caution">
    <text evidence="9">The sequence shown here is derived from an EMBL/GenBank/DDBJ whole genome shotgun (WGS) entry which is preliminary data.</text>
</comment>
<evidence type="ECO:0000313" key="12">
    <source>
        <dbReference type="Proteomes" id="UP000490939"/>
    </source>
</evidence>
<dbReference type="InterPro" id="IPR015500">
    <property type="entry name" value="Peptidase_S8_subtilisin-rel"/>
</dbReference>
<dbReference type="Proteomes" id="UP000433883">
    <property type="component" value="Unassembled WGS sequence"/>
</dbReference>
<dbReference type="Gene3D" id="3.40.50.200">
    <property type="entry name" value="Peptidase S8/S53 domain"/>
    <property type="match status" value="1"/>
</dbReference>
<keyword evidence="2 5" id="KW-0645">Protease</keyword>
<keyword evidence="7" id="KW-0732">Signal</keyword>
<dbReference type="CDD" id="cd04077">
    <property type="entry name" value="Peptidases_S8_PCSK9_ProteinaseK_like"/>
    <property type="match status" value="1"/>
</dbReference>
<organism evidence="9 11">
    <name type="scientific">Venturia inaequalis</name>
    <name type="common">Apple scab fungus</name>
    <dbReference type="NCBI Taxonomy" id="5025"/>
    <lineage>
        <taxon>Eukaryota</taxon>
        <taxon>Fungi</taxon>
        <taxon>Dikarya</taxon>
        <taxon>Ascomycota</taxon>
        <taxon>Pezizomycotina</taxon>
        <taxon>Dothideomycetes</taxon>
        <taxon>Pleosporomycetidae</taxon>
        <taxon>Venturiales</taxon>
        <taxon>Venturiaceae</taxon>
        <taxon>Venturia</taxon>
    </lineage>
</organism>
<dbReference type="Pfam" id="PF00082">
    <property type="entry name" value="Peptidase_S8"/>
    <property type="match status" value="1"/>
</dbReference>
<evidence type="ECO:0000256" key="2">
    <source>
        <dbReference type="ARBA" id="ARBA00022670"/>
    </source>
</evidence>
<feature type="chain" id="PRO_5044690681" description="Peptidase S8/S53 domain-containing protein" evidence="7">
    <location>
        <begin position="19"/>
        <end position="402"/>
    </location>
</feature>
<feature type="active site" description="Charge relay system" evidence="5">
    <location>
        <position position="150"/>
    </location>
</feature>
<evidence type="ECO:0000256" key="5">
    <source>
        <dbReference type="PROSITE-ProRule" id="PRU01240"/>
    </source>
</evidence>
<dbReference type="InterPro" id="IPR022398">
    <property type="entry name" value="Peptidase_S8_His-AS"/>
</dbReference>
<feature type="active site" description="Charge relay system" evidence="5">
    <location>
        <position position="182"/>
    </location>
</feature>
<gene>
    <name evidence="9" type="ORF">BLS_002683</name>
    <name evidence="10" type="ORF">EG327_004965</name>
</gene>
<dbReference type="GO" id="GO:0004252">
    <property type="term" value="F:serine-type endopeptidase activity"/>
    <property type="evidence" value="ECO:0007669"/>
    <property type="project" value="UniProtKB-UniRule"/>
</dbReference>
<dbReference type="PROSITE" id="PS51892">
    <property type="entry name" value="SUBTILASE"/>
    <property type="match status" value="1"/>
</dbReference>
<feature type="signal peptide" evidence="7">
    <location>
        <begin position="1"/>
        <end position="18"/>
    </location>
</feature>
<dbReference type="PROSITE" id="PS00137">
    <property type="entry name" value="SUBTILASE_HIS"/>
    <property type="match status" value="1"/>
</dbReference>
<accession>A0A8H3UTD2</accession>
<evidence type="ECO:0000256" key="6">
    <source>
        <dbReference type="RuleBase" id="RU003355"/>
    </source>
</evidence>
<name>A0A8H3UTD2_VENIN</name>
<dbReference type="InterPro" id="IPR023827">
    <property type="entry name" value="Peptidase_S8_Asp-AS"/>
</dbReference>
<dbReference type="Proteomes" id="UP000490939">
    <property type="component" value="Unassembled WGS sequence"/>
</dbReference>
<feature type="active site" description="Charge relay system" evidence="5">
    <location>
        <position position="342"/>
    </location>
</feature>
<dbReference type="InterPro" id="IPR036852">
    <property type="entry name" value="Peptidase_S8/S53_dom_sf"/>
</dbReference>
<dbReference type="InterPro" id="IPR023828">
    <property type="entry name" value="Peptidase_S8_Ser-AS"/>
</dbReference>
<dbReference type="EMBL" id="WNWR01000290">
    <property type="protein sequence ID" value="KAE9984651.1"/>
    <property type="molecule type" value="Genomic_DNA"/>
</dbReference>
<dbReference type="PANTHER" id="PTHR43806">
    <property type="entry name" value="PEPTIDASE S8"/>
    <property type="match status" value="1"/>
</dbReference>
<evidence type="ECO:0000256" key="3">
    <source>
        <dbReference type="ARBA" id="ARBA00022801"/>
    </source>
</evidence>
<dbReference type="InterPro" id="IPR000209">
    <property type="entry name" value="Peptidase_S8/S53_dom"/>
</dbReference>
<dbReference type="PRINTS" id="PR00723">
    <property type="entry name" value="SUBTILISIN"/>
</dbReference>
<reference evidence="9 11" key="1">
    <citation type="submission" date="2019-11" db="EMBL/GenBank/DDBJ databases">
        <title>Venturia inaequalis Genome Resource.</title>
        <authorList>
            <person name="Lichtner F.J."/>
        </authorList>
    </citation>
    <scope>NUCLEOTIDE SEQUENCE [LARGE SCALE GENOMIC DNA]</scope>
    <source>
        <strain evidence="9">Bline_iso_100314</strain>
        <strain evidence="10 12">DMI_063113</strain>
    </source>
</reference>
<evidence type="ECO:0000313" key="11">
    <source>
        <dbReference type="Proteomes" id="UP000433883"/>
    </source>
</evidence>
<sequence>MKLNIFAALSLLITAVFAQGAKQAYIVGLQKGTILSTAIDAILKLISTVTDPIAAPSAAQQWSAGDLVGFTTSMTPGQARILQASLLALYVEPDGQMKVQGHLTRFSKRTLQTQSPGVWGLGRVSHHASMISSYVYDSTAGQNTCVYIIDSGINTAHVEFGTRATFVQNWVSTESNTDLSGHGTAVAGVVGATTFGVAKLSNLYSMKVCDQNGNCAVSSVVAAIAATMNDSPNKPCTKGVVINLSLGGLNAGWSSVSQAVVSATNAGILVVSAAGNDGANAANYLPASAAGSCTVGATDVNDAKPSWSNWGNKLAVFAPGVNVQSTYIGSSNTATAYFDGTSMAAPHVAGLGAYLNSLNGKTNPNTMCNNIKTTATMNIITGLTSGGQSGSPNKLAYNGNGA</sequence>
<evidence type="ECO:0000259" key="8">
    <source>
        <dbReference type="Pfam" id="PF00082"/>
    </source>
</evidence>
<dbReference type="GO" id="GO:0006508">
    <property type="term" value="P:proteolysis"/>
    <property type="evidence" value="ECO:0007669"/>
    <property type="project" value="UniProtKB-KW"/>
</dbReference>
<evidence type="ECO:0000313" key="9">
    <source>
        <dbReference type="EMBL" id="KAE9975313.1"/>
    </source>
</evidence>
<evidence type="ECO:0000256" key="7">
    <source>
        <dbReference type="SAM" id="SignalP"/>
    </source>
</evidence>
<keyword evidence="3 5" id="KW-0378">Hydrolase</keyword>
<dbReference type="PROSITE" id="PS00138">
    <property type="entry name" value="SUBTILASE_SER"/>
    <property type="match status" value="1"/>
</dbReference>
<dbReference type="InterPro" id="IPR050131">
    <property type="entry name" value="Peptidase_S8_subtilisin-like"/>
</dbReference>
<evidence type="ECO:0000256" key="4">
    <source>
        <dbReference type="ARBA" id="ARBA00022825"/>
    </source>
</evidence>
<keyword evidence="12" id="KW-1185">Reference proteome</keyword>
<dbReference type="PANTHER" id="PTHR43806:SF58">
    <property type="entry name" value="ALKALINE PROTEASE 1-RELATED"/>
    <property type="match status" value="1"/>
</dbReference>
<dbReference type="InterPro" id="IPR034193">
    <property type="entry name" value="PCSK9_ProteinaseK-like"/>
</dbReference>
<dbReference type="PROSITE" id="PS00136">
    <property type="entry name" value="SUBTILASE_ASP"/>
    <property type="match status" value="1"/>
</dbReference>